<feature type="compositionally biased region" description="Low complexity" evidence="1">
    <location>
        <begin position="133"/>
        <end position="152"/>
    </location>
</feature>
<keyword evidence="2" id="KW-0472">Membrane</keyword>
<feature type="region of interest" description="Disordered" evidence="1">
    <location>
        <begin position="229"/>
        <end position="252"/>
    </location>
</feature>
<feature type="signal peptide" evidence="3">
    <location>
        <begin position="1"/>
        <end position="23"/>
    </location>
</feature>
<feature type="transmembrane region" description="Helical" evidence="2">
    <location>
        <begin position="181"/>
        <end position="202"/>
    </location>
</feature>
<sequence length="252" mass="27198">MAPKSLCQLGVLLFQLLVLPVYSQFYFIVPPPPGTNNTLDLNPWYDTGQDLNITWNGTPTDYISIAIHQRCPTRDKAEFILKNASGLTHFPWTITTKKNLTESHVFYPDIYPGENPRSTASSRWFNLSVPSTSSAIPSPTATFSGGSSSSSGLLEPTQTAIPTKPDSSSAGSNSLDTGAKVALGLGIPLAVTVGALAGILIARRFRKKKVIGNSVIGYRVPIDKSNRQMAGPAELENTARKLEPVEMPTDNH</sequence>
<feature type="compositionally biased region" description="Polar residues" evidence="1">
    <location>
        <begin position="156"/>
        <end position="173"/>
    </location>
</feature>
<evidence type="ECO:0000256" key="2">
    <source>
        <dbReference type="SAM" id="Phobius"/>
    </source>
</evidence>
<feature type="compositionally biased region" description="Basic and acidic residues" evidence="1">
    <location>
        <begin position="237"/>
        <end position="252"/>
    </location>
</feature>
<gene>
    <name evidence="4" type="ORF">BDV39DRAFT_205676</name>
</gene>
<keyword evidence="2" id="KW-0812">Transmembrane</keyword>
<dbReference type="EMBL" id="ML741797">
    <property type="protein sequence ID" value="KAE8326768.1"/>
    <property type="molecule type" value="Genomic_DNA"/>
</dbReference>
<accession>A0A5N6X1Q6</accession>
<organism evidence="4 5">
    <name type="scientific">Aspergillus sergii</name>
    <dbReference type="NCBI Taxonomy" id="1034303"/>
    <lineage>
        <taxon>Eukaryota</taxon>
        <taxon>Fungi</taxon>
        <taxon>Dikarya</taxon>
        <taxon>Ascomycota</taxon>
        <taxon>Pezizomycotina</taxon>
        <taxon>Eurotiomycetes</taxon>
        <taxon>Eurotiomycetidae</taxon>
        <taxon>Eurotiales</taxon>
        <taxon>Aspergillaceae</taxon>
        <taxon>Aspergillus</taxon>
        <taxon>Aspergillus subgen. Circumdati</taxon>
    </lineage>
</organism>
<proteinExistence type="predicted"/>
<name>A0A5N6X1Q6_9EURO</name>
<feature type="chain" id="PRO_5025028155" description="Mid2 domain-containing protein" evidence="3">
    <location>
        <begin position="24"/>
        <end position="252"/>
    </location>
</feature>
<dbReference type="Proteomes" id="UP000325945">
    <property type="component" value="Unassembled WGS sequence"/>
</dbReference>
<dbReference type="AlphaFoldDB" id="A0A5N6X1Q6"/>
<feature type="region of interest" description="Disordered" evidence="1">
    <location>
        <begin position="133"/>
        <end position="173"/>
    </location>
</feature>
<keyword evidence="3" id="KW-0732">Signal</keyword>
<reference evidence="5" key="1">
    <citation type="submission" date="2019-04" db="EMBL/GenBank/DDBJ databases">
        <title>Friends and foes A comparative genomics studyof 23 Aspergillus species from section Flavi.</title>
        <authorList>
            <consortium name="DOE Joint Genome Institute"/>
            <person name="Kjaerbolling I."/>
            <person name="Vesth T."/>
            <person name="Frisvad J.C."/>
            <person name="Nybo J.L."/>
            <person name="Theobald S."/>
            <person name="Kildgaard S."/>
            <person name="Isbrandt T."/>
            <person name="Kuo A."/>
            <person name="Sato A."/>
            <person name="Lyhne E.K."/>
            <person name="Kogle M.E."/>
            <person name="Wiebenga A."/>
            <person name="Kun R.S."/>
            <person name="Lubbers R.J."/>
            <person name="Makela M.R."/>
            <person name="Barry K."/>
            <person name="Chovatia M."/>
            <person name="Clum A."/>
            <person name="Daum C."/>
            <person name="Haridas S."/>
            <person name="He G."/>
            <person name="LaButti K."/>
            <person name="Lipzen A."/>
            <person name="Mondo S."/>
            <person name="Riley R."/>
            <person name="Salamov A."/>
            <person name="Simmons B.A."/>
            <person name="Magnuson J.K."/>
            <person name="Henrissat B."/>
            <person name="Mortensen U.H."/>
            <person name="Larsen T.O."/>
            <person name="Devries R.P."/>
            <person name="Grigoriev I.V."/>
            <person name="Machida M."/>
            <person name="Baker S.E."/>
            <person name="Andersen M.R."/>
        </authorList>
    </citation>
    <scope>NUCLEOTIDE SEQUENCE [LARGE SCALE GENOMIC DNA]</scope>
    <source>
        <strain evidence="5">CBS 130017</strain>
    </source>
</reference>
<evidence type="ECO:0000313" key="4">
    <source>
        <dbReference type="EMBL" id="KAE8326768.1"/>
    </source>
</evidence>
<evidence type="ECO:0000313" key="5">
    <source>
        <dbReference type="Proteomes" id="UP000325945"/>
    </source>
</evidence>
<protein>
    <recommendedName>
        <fullName evidence="6">Mid2 domain-containing protein</fullName>
    </recommendedName>
</protein>
<evidence type="ECO:0000256" key="3">
    <source>
        <dbReference type="SAM" id="SignalP"/>
    </source>
</evidence>
<keyword evidence="2" id="KW-1133">Transmembrane helix</keyword>
<keyword evidence="5" id="KW-1185">Reference proteome</keyword>
<evidence type="ECO:0000256" key="1">
    <source>
        <dbReference type="SAM" id="MobiDB-lite"/>
    </source>
</evidence>
<evidence type="ECO:0008006" key="6">
    <source>
        <dbReference type="Google" id="ProtNLM"/>
    </source>
</evidence>